<dbReference type="Gene3D" id="3.40.109.10">
    <property type="entry name" value="NADH Oxidase"/>
    <property type="match status" value="1"/>
</dbReference>
<dbReference type="InterPro" id="IPR016446">
    <property type="entry name" value="Flavin_OxRdtase_Frp"/>
</dbReference>
<evidence type="ECO:0000313" key="7">
    <source>
        <dbReference type="Proteomes" id="UP000321827"/>
    </source>
</evidence>
<accession>A0A511RG75</accession>
<evidence type="ECO:0000256" key="4">
    <source>
        <dbReference type="ARBA" id="ARBA00023002"/>
    </source>
</evidence>
<keyword evidence="4" id="KW-0560">Oxidoreductase</keyword>
<protein>
    <submittedName>
        <fullName evidence="6">NADPH-dependent oxidoreductase</fullName>
    </submittedName>
</protein>
<dbReference type="OrthoDB" id="9775805at2"/>
<gene>
    <name evidence="6" type="ORF">ODE01S_00840</name>
</gene>
<dbReference type="Pfam" id="PF00881">
    <property type="entry name" value="Nitroreductase"/>
    <property type="match status" value="1"/>
</dbReference>
<organism evidence="6 7">
    <name type="scientific">Oceanithermus desulfurans NBRC 100063</name>
    <dbReference type="NCBI Taxonomy" id="1227550"/>
    <lineage>
        <taxon>Bacteria</taxon>
        <taxon>Thermotogati</taxon>
        <taxon>Deinococcota</taxon>
        <taxon>Deinococci</taxon>
        <taxon>Thermales</taxon>
        <taxon>Thermaceae</taxon>
        <taxon>Oceanithermus</taxon>
    </lineage>
</organism>
<dbReference type="GO" id="GO:0016491">
    <property type="term" value="F:oxidoreductase activity"/>
    <property type="evidence" value="ECO:0007669"/>
    <property type="project" value="UniProtKB-KW"/>
</dbReference>
<dbReference type="PANTHER" id="PTHR43425:SF2">
    <property type="entry name" value="OXYGEN-INSENSITIVE NADPH NITROREDUCTASE"/>
    <property type="match status" value="1"/>
</dbReference>
<dbReference type="SUPFAM" id="SSF55469">
    <property type="entry name" value="FMN-dependent nitroreductase-like"/>
    <property type="match status" value="1"/>
</dbReference>
<name>A0A511RG75_9DEIN</name>
<feature type="domain" description="Nitroreductase" evidence="5">
    <location>
        <begin position="9"/>
        <end position="161"/>
    </location>
</feature>
<dbReference type="EMBL" id="BJXN01000001">
    <property type="protein sequence ID" value="GEM88650.1"/>
    <property type="molecule type" value="Genomic_DNA"/>
</dbReference>
<dbReference type="InterPro" id="IPR029479">
    <property type="entry name" value="Nitroreductase"/>
</dbReference>
<comment type="similarity">
    <text evidence="1">Belongs to the flavin oxidoreductase frp family.</text>
</comment>
<dbReference type="RefSeq" id="WP_147144785.1">
    <property type="nucleotide sequence ID" value="NZ_BJXN01000001.1"/>
</dbReference>
<dbReference type="AlphaFoldDB" id="A0A511RG75"/>
<proteinExistence type="inferred from homology"/>
<keyword evidence="3" id="KW-0288">FMN</keyword>
<reference evidence="6 7" key="1">
    <citation type="submission" date="2019-07" db="EMBL/GenBank/DDBJ databases">
        <title>Whole genome shotgun sequence of Oceanithermus desulfurans NBRC 100063.</title>
        <authorList>
            <person name="Hosoyama A."/>
            <person name="Uohara A."/>
            <person name="Ohji S."/>
            <person name="Ichikawa N."/>
        </authorList>
    </citation>
    <scope>NUCLEOTIDE SEQUENCE [LARGE SCALE GENOMIC DNA]</scope>
    <source>
        <strain evidence="6 7">NBRC 100063</strain>
    </source>
</reference>
<evidence type="ECO:0000256" key="2">
    <source>
        <dbReference type="ARBA" id="ARBA00022630"/>
    </source>
</evidence>
<evidence type="ECO:0000256" key="3">
    <source>
        <dbReference type="ARBA" id="ARBA00022643"/>
    </source>
</evidence>
<dbReference type="PANTHER" id="PTHR43425">
    <property type="entry name" value="OXYGEN-INSENSITIVE NADPH NITROREDUCTASE"/>
    <property type="match status" value="1"/>
</dbReference>
<evidence type="ECO:0000313" key="6">
    <source>
        <dbReference type="EMBL" id="GEM88650.1"/>
    </source>
</evidence>
<dbReference type="Proteomes" id="UP000321827">
    <property type="component" value="Unassembled WGS sequence"/>
</dbReference>
<comment type="caution">
    <text evidence="6">The sequence shown here is derived from an EMBL/GenBank/DDBJ whole genome shotgun (WGS) entry which is preliminary data.</text>
</comment>
<evidence type="ECO:0000256" key="1">
    <source>
        <dbReference type="ARBA" id="ARBA00008366"/>
    </source>
</evidence>
<evidence type="ECO:0000259" key="5">
    <source>
        <dbReference type="Pfam" id="PF00881"/>
    </source>
</evidence>
<sequence length="319" mass="34909">MDLLTPMLERRSIRRFKPEPLREGDLERILAAARRAPTDASAQLYSILRVTDPKLRRELAHLAGDQAHVAEAAEFFVPLADVHRLERLLAHRGQAMARWPRTGLHFALVDATLAGAHLAVAAEALGYGICWIGGLLNRPAEVARLLGLPRGVVPVSGLVVGVPDEKPPLRPRLPEALVLHENRYRAYSPTDLDAAYEAMAPASRRGDWLFVLERYFARGGTMEQRDPAYGFLAARQGFAADWPPEAAEALFVRGHDAGDLGEAIEQLLAGGWRGVLFGRGPFGESTVWLEKETAAERGEGKTPGEALGRAVEAALPFRE</sequence>
<dbReference type="InterPro" id="IPR000415">
    <property type="entry name" value="Nitroreductase-like"/>
</dbReference>
<keyword evidence="2" id="KW-0285">Flavoprotein</keyword>